<evidence type="ECO:0000313" key="1">
    <source>
        <dbReference type="EMBL" id="EQD39739.1"/>
    </source>
</evidence>
<name>T1AFD1_9ZZZZ</name>
<dbReference type="EMBL" id="AUZX01012304">
    <property type="protein sequence ID" value="EQD39739.1"/>
    <property type="molecule type" value="Genomic_DNA"/>
</dbReference>
<dbReference type="InterPro" id="IPR021890">
    <property type="entry name" value="DUF3501"/>
</dbReference>
<comment type="caution">
    <text evidence="1">The sequence shown here is derived from an EMBL/GenBank/DDBJ whole genome shotgun (WGS) entry which is preliminary data.</text>
</comment>
<dbReference type="Pfam" id="PF12007">
    <property type="entry name" value="DUF3501"/>
    <property type="match status" value="1"/>
</dbReference>
<accession>T1AFD1</accession>
<gene>
    <name evidence="1" type="ORF">B1A_16748</name>
</gene>
<reference evidence="1" key="1">
    <citation type="submission" date="2013-08" db="EMBL/GenBank/DDBJ databases">
        <authorList>
            <person name="Mendez C."/>
            <person name="Richter M."/>
            <person name="Ferrer M."/>
            <person name="Sanchez J."/>
        </authorList>
    </citation>
    <scope>NUCLEOTIDE SEQUENCE</scope>
</reference>
<reference evidence="1" key="2">
    <citation type="journal article" date="2014" name="ISME J.">
        <title>Microbial stratification in low pH oxic and suboxic macroscopic growths along an acid mine drainage.</title>
        <authorList>
            <person name="Mendez-Garcia C."/>
            <person name="Mesa V."/>
            <person name="Sprenger R.R."/>
            <person name="Richter M."/>
            <person name="Diez M.S."/>
            <person name="Solano J."/>
            <person name="Bargiela R."/>
            <person name="Golyshina O.V."/>
            <person name="Manteca A."/>
            <person name="Ramos J.L."/>
            <person name="Gallego J.R."/>
            <person name="Llorente I."/>
            <person name="Martins Dos Santos V.A."/>
            <person name="Jensen O.N."/>
            <person name="Pelaez A.I."/>
            <person name="Sanchez J."/>
            <person name="Ferrer M."/>
        </authorList>
    </citation>
    <scope>NUCLEOTIDE SEQUENCE</scope>
</reference>
<protein>
    <submittedName>
        <fullName evidence="1">Uncharacterized protein</fullName>
    </submittedName>
</protein>
<proteinExistence type="predicted"/>
<organism evidence="1">
    <name type="scientific">mine drainage metagenome</name>
    <dbReference type="NCBI Taxonomy" id="410659"/>
    <lineage>
        <taxon>unclassified sequences</taxon>
        <taxon>metagenomes</taxon>
        <taxon>ecological metagenomes</taxon>
    </lineage>
</organism>
<dbReference type="AlphaFoldDB" id="T1AFD1"/>
<sequence>SQKQFSFLFESRETLLNQINEMIFVENVHDREEIERLIRVYNEQMPGNNEISITMFIEITDDKALIRELPKLAGIENHVFITYDNRMIRGIPEEGRSTEVLESTVQYLKFRFSREEIQNFKGAKHVFIGIEHKGYNESVKLSEELLSELKIEFKG</sequence>
<feature type="non-terminal residue" evidence="1">
    <location>
        <position position="1"/>
    </location>
</feature>